<sequence>MSDTVANSTEVHTGKTYGLKSFNQLNKYRFVVEKYQRGYKWGTKQVEELLDDINSFKKEEQAFYCLQPIVVKEIDTNKFELIDGQQRLTTTYIILQCLGITIFNLDYKTRKQSEIFLNNIKDLTVVDLSKIKLTQAWIDYAAANPEQNNVDNYHFFSSYQIIANWLQALSPSEKEIFTNKLRNHTKVIWYSIKSKQSPEEIFINFNQGKIHLEQAELIKALFVLHLKAETNPEIRAFKTNQFAEEWNTIENQLQDDAFWYFVSNDTSDKRKANRIDLLFDIVKKKSKKEQSNLFAYHKYLYKLNTGTLKNEDWQEVKNLFNLLLEWYQDRSLYHYLGLLIHLDIKSISEVYKDYLEDENIKDKLDFEKQIKQWLSNTININQPDSKYNLANLVYQTPKETHTILVIHNVATYHTSDTNYRFPFDKLKTQKWSLEHIHAQKSEEFEKISETQNWINDIKLLLDDADNTSDLEAQLNTLELDISAYKLEDDIPKAIKRRTKELSDLLDKKLDTHSIKNLCLLDGATNSSLSNSNFQDKRESILQIDMQGGIVKDNGKRQKTFIPICTKNVFLKYYTKNTNAINFTFWGYEDRKDYEEALEQSITNYLT</sequence>
<dbReference type="EMBL" id="CAXJIO010000010">
    <property type="protein sequence ID" value="CAL2101866.1"/>
    <property type="molecule type" value="Genomic_DNA"/>
</dbReference>
<evidence type="ECO:0000313" key="2">
    <source>
        <dbReference type="EMBL" id="CAL2101866.1"/>
    </source>
</evidence>
<dbReference type="RefSeq" id="WP_348714944.1">
    <property type="nucleotide sequence ID" value="NZ_CAXJIO010000010.1"/>
</dbReference>
<dbReference type="Pfam" id="PF03235">
    <property type="entry name" value="GmrSD_N"/>
    <property type="match status" value="1"/>
</dbReference>
<dbReference type="PANTHER" id="PTHR35149">
    <property type="entry name" value="SLL5132 PROTEIN"/>
    <property type="match status" value="1"/>
</dbReference>
<feature type="domain" description="GmrSD restriction endonucleases N-terminal" evidence="1">
    <location>
        <begin position="25"/>
        <end position="222"/>
    </location>
</feature>
<gene>
    <name evidence="2" type="ORF">T190423A01A_10429</name>
</gene>
<proteinExistence type="predicted"/>
<comment type="caution">
    <text evidence="2">The sequence shown here is derived from an EMBL/GenBank/DDBJ whole genome shotgun (WGS) entry which is preliminary data.</text>
</comment>
<dbReference type="CDD" id="cd16387">
    <property type="entry name" value="ParB_N_Srx"/>
    <property type="match status" value="1"/>
</dbReference>
<reference evidence="2 3" key="1">
    <citation type="submission" date="2024-05" db="EMBL/GenBank/DDBJ databases">
        <authorList>
            <person name="Duchaud E."/>
        </authorList>
    </citation>
    <scope>NUCLEOTIDE SEQUENCE [LARGE SCALE GENOMIC DNA]</scope>
    <source>
        <strain evidence="2">Ena-SAMPLE-TAB-13-05-2024-13:56:06:370-140308</strain>
    </source>
</reference>
<name>A0ABP1EW85_9FLAO</name>
<evidence type="ECO:0000313" key="3">
    <source>
        <dbReference type="Proteomes" id="UP001497527"/>
    </source>
</evidence>
<keyword evidence="3" id="KW-1185">Reference proteome</keyword>
<dbReference type="InterPro" id="IPR004919">
    <property type="entry name" value="GmrSD_N"/>
</dbReference>
<evidence type="ECO:0000259" key="1">
    <source>
        <dbReference type="Pfam" id="PF03235"/>
    </source>
</evidence>
<protein>
    <submittedName>
        <fullName evidence="2">DUF262 domain-containing protein</fullName>
    </submittedName>
</protein>
<dbReference type="PANTHER" id="PTHR35149:SF1">
    <property type="entry name" value="DUF5655 DOMAIN-CONTAINING PROTEIN"/>
    <property type="match status" value="1"/>
</dbReference>
<accession>A0ABP1EW85</accession>
<dbReference type="Proteomes" id="UP001497527">
    <property type="component" value="Unassembled WGS sequence"/>
</dbReference>
<organism evidence="2 3">
    <name type="scientific">Tenacibaculum polynesiense</name>
    <dbReference type="NCBI Taxonomy" id="3137857"/>
    <lineage>
        <taxon>Bacteria</taxon>
        <taxon>Pseudomonadati</taxon>
        <taxon>Bacteroidota</taxon>
        <taxon>Flavobacteriia</taxon>
        <taxon>Flavobacteriales</taxon>
        <taxon>Flavobacteriaceae</taxon>
        <taxon>Tenacibaculum</taxon>
    </lineage>
</organism>